<dbReference type="KEGG" id="ard:AXF14_05600"/>
<sequence>MISLTLTWRATPVNVTQAQTTYNNDVSITSNRGTYQRRTEYSNTRVGGNITGDGITVSEHDRETGAEADTAADAIDLPSGTTSRPIVIQVTNSGTTSLRNFTVTDSIIEGSGELSGLYCDFSAWGGSDHVDATTDANGELVVSSLTAAEAAAVAAGTTPVASKSFAVAVPAGEHFSCYATVEGIVGVHGDNVTVTAYGNAKVQGDNPFYAKGDEPAFAVSKVSTDKTADNTTGLVKLAGGQTTLDRSYTVTVKNTGSADGTSAPVYDTPAAHDGFTITGVTVNGQPAEIADGRVALAKDGATLKANDGKDGGDDEKTYTIVVS</sequence>
<dbReference type="AlphaFoldDB" id="A0A0X8JE40"/>
<organism evidence="1 2">
    <name type="scientific">Actinomyces radicidentis</name>
    <dbReference type="NCBI Taxonomy" id="111015"/>
    <lineage>
        <taxon>Bacteria</taxon>
        <taxon>Bacillati</taxon>
        <taxon>Actinomycetota</taxon>
        <taxon>Actinomycetes</taxon>
        <taxon>Actinomycetales</taxon>
        <taxon>Actinomycetaceae</taxon>
        <taxon>Actinomyces</taxon>
    </lineage>
</organism>
<gene>
    <name evidence="1" type="ORF">AXF14_05600</name>
</gene>
<dbReference type="RefSeq" id="WP_067941542.1">
    <property type="nucleotide sequence ID" value="NZ_CP014228.1"/>
</dbReference>
<dbReference type="Proteomes" id="UP000065220">
    <property type="component" value="Chromosome"/>
</dbReference>
<name>A0A0X8JE40_ACTRD</name>
<evidence type="ECO:0000313" key="1">
    <source>
        <dbReference type="EMBL" id="AMD87159.1"/>
    </source>
</evidence>
<evidence type="ECO:0000313" key="2">
    <source>
        <dbReference type="Proteomes" id="UP000065220"/>
    </source>
</evidence>
<dbReference type="EMBL" id="CP014228">
    <property type="protein sequence ID" value="AMD87159.1"/>
    <property type="molecule type" value="Genomic_DNA"/>
</dbReference>
<reference evidence="2" key="1">
    <citation type="submission" date="2016-02" db="EMBL/GenBank/DDBJ databases">
        <authorList>
            <person name="Holder M.E."/>
            <person name="Ajami N.J."/>
            <person name="Petrosino J.F."/>
        </authorList>
    </citation>
    <scope>NUCLEOTIDE SEQUENCE [LARGE SCALE GENOMIC DNA]</scope>
    <source>
        <strain evidence="2">CCUG 36733</strain>
    </source>
</reference>
<keyword evidence="2" id="KW-1185">Reference proteome</keyword>
<accession>A0A0X8JE40</accession>
<protein>
    <recommendedName>
        <fullName evidence="3">DUF11 domain-containing protein</fullName>
    </recommendedName>
</protein>
<dbReference type="STRING" id="111015.AXF14_05600"/>
<evidence type="ECO:0008006" key="3">
    <source>
        <dbReference type="Google" id="ProtNLM"/>
    </source>
</evidence>
<proteinExistence type="predicted"/>